<evidence type="ECO:0000259" key="6">
    <source>
        <dbReference type="Pfam" id="PF21715"/>
    </source>
</evidence>
<dbReference type="GO" id="GO:0006412">
    <property type="term" value="P:translation"/>
    <property type="evidence" value="ECO:0007669"/>
    <property type="project" value="UniProtKB-KW"/>
</dbReference>
<name>A0A3G1B3J0_9ARCH</name>
<feature type="domain" description="DUF4443" evidence="5">
    <location>
        <begin position="108"/>
        <end position="206"/>
    </location>
</feature>
<evidence type="ECO:0000313" key="7">
    <source>
        <dbReference type="EMBL" id="AJZ75306.1"/>
    </source>
</evidence>
<keyword evidence="2" id="KW-0547">Nucleotide-binding</keyword>
<dbReference type="InterPro" id="IPR004115">
    <property type="entry name" value="GAD-like_sf"/>
</dbReference>
<feature type="domain" description="CggR N-terminal DNA binding" evidence="6">
    <location>
        <begin position="29"/>
        <end position="94"/>
    </location>
</feature>
<protein>
    <recommendedName>
        <fullName evidence="9">DUF4443 domain-containing protein</fullName>
    </recommendedName>
</protein>
<dbReference type="Proteomes" id="UP000266745">
    <property type="component" value="Chromosome"/>
</dbReference>
<evidence type="ECO:0000256" key="1">
    <source>
        <dbReference type="ARBA" id="ARBA00022598"/>
    </source>
</evidence>
<dbReference type="Gene3D" id="1.10.10.10">
    <property type="entry name" value="Winged helix-like DNA-binding domain superfamily/Winged helix DNA-binding domain"/>
    <property type="match status" value="1"/>
</dbReference>
<dbReference type="GeneID" id="24875087"/>
<dbReference type="SUPFAM" id="SSF46785">
    <property type="entry name" value="Winged helix' DNA-binding domain"/>
    <property type="match status" value="1"/>
</dbReference>
<evidence type="ECO:0000259" key="5">
    <source>
        <dbReference type="Pfam" id="PF14544"/>
    </source>
</evidence>
<keyword evidence="8" id="KW-1185">Reference proteome</keyword>
<evidence type="ECO:0000256" key="4">
    <source>
        <dbReference type="ARBA" id="ARBA00022917"/>
    </source>
</evidence>
<dbReference type="Pfam" id="PF14544">
    <property type="entry name" value="DUF4443"/>
    <property type="match status" value="1"/>
</dbReference>
<dbReference type="EMBL" id="CP011097">
    <property type="protein sequence ID" value="AJZ75306.1"/>
    <property type="molecule type" value="Genomic_DNA"/>
</dbReference>
<dbReference type="GO" id="GO:0005524">
    <property type="term" value="F:ATP binding"/>
    <property type="evidence" value="ECO:0007669"/>
    <property type="project" value="UniProtKB-KW"/>
</dbReference>
<keyword evidence="1" id="KW-0436">Ligase</keyword>
<reference evidence="7 8" key="1">
    <citation type="journal article" date="2016" name="Sci. Rep.">
        <title>A novel ammonia-oxidizing archaeon from wastewater treatment plant: Its enrichment, physiological and genomic characteristics.</title>
        <authorList>
            <person name="Li Y."/>
            <person name="Ding K."/>
            <person name="Wen X."/>
            <person name="Zhang B."/>
            <person name="Shen B."/>
            <person name="Yang Y."/>
        </authorList>
    </citation>
    <scope>NUCLEOTIDE SEQUENCE [LARGE SCALE GENOMIC DNA]</scope>
    <source>
        <strain evidence="7 8">SAT1</strain>
    </source>
</reference>
<dbReference type="InterPro" id="IPR048715">
    <property type="entry name" value="CggR_N"/>
</dbReference>
<dbReference type="OrthoDB" id="52987at2157"/>
<gene>
    <name evidence="7" type="ORF">SU86_001660</name>
</gene>
<evidence type="ECO:0000313" key="8">
    <source>
        <dbReference type="Proteomes" id="UP000266745"/>
    </source>
</evidence>
<evidence type="ECO:0000256" key="2">
    <source>
        <dbReference type="ARBA" id="ARBA00022741"/>
    </source>
</evidence>
<proteinExistence type="predicted"/>
<dbReference type="RefSeq" id="WP_048187796.1">
    <property type="nucleotide sequence ID" value="NZ_CP011097.1"/>
</dbReference>
<dbReference type="STRING" id="1603555.SU86_001660"/>
<sequence length="210" mass="23282">MQSKVQALQNIVSRKGSAKVLTFSVPHVFKALQMLHVDQFVSRSMFCSQLHMGEGAVKTMIAHLKEESFADSTKSGTFLTNKGKNFVKSLYDVMPHECAIKKCSIAPGKFNYGVILKRYSTATKSGMEQRDYAILYGASGATTIQYKDNQFVFPKENIDCLANDSKTRQTLLDELHPHNGDLIIISSASDPFVAEIAAKNSALWTIATHR</sequence>
<keyword evidence="4" id="KW-0648">Protein biosynthesis</keyword>
<evidence type="ECO:0000256" key="3">
    <source>
        <dbReference type="ARBA" id="ARBA00022840"/>
    </source>
</evidence>
<dbReference type="InterPro" id="IPR036388">
    <property type="entry name" value="WH-like_DNA-bd_sf"/>
</dbReference>
<keyword evidence="3" id="KW-0067">ATP-binding</keyword>
<organism evidence="7 8">
    <name type="scientific">Candidatus Nitrosotenuis cloacae</name>
    <dbReference type="NCBI Taxonomy" id="1603555"/>
    <lineage>
        <taxon>Archaea</taxon>
        <taxon>Nitrososphaerota</taxon>
        <taxon>Candidatus Nitrosotenuis</taxon>
    </lineage>
</organism>
<dbReference type="KEGG" id="tah:SU86_001660"/>
<evidence type="ECO:0008006" key="9">
    <source>
        <dbReference type="Google" id="ProtNLM"/>
    </source>
</evidence>
<dbReference type="Gene3D" id="3.30.1360.30">
    <property type="entry name" value="GAD-like domain"/>
    <property type="match status" value="1"/>
</dbReference>
<dbReference type="AlphaFoldDB" id="A0A3G1B3J0"/>
<dbReference type="GO" id="GO:0005737">
    <property type="term" value="C:cytoplasm"/>
    <property type="evidence" value="ECO:0007669"/>
    <property type="project" value="InterPro"/>
</dbReference>
<dbReference type="Pfam" id="PF21715">
    <property type="entry name" value="CggR_N"/>
    <property type="match status" value="1"/>
</dbReference>
<dbReference type="SUPFAM" id="SSF55261">
    <property type="entry name" value="GAD domain-like"/>
    <property type="match status" value="1"/>
</dbReference>
<dbReference type="InterPro" id="IPR036390">
    <property type="entry name" value="WH_DNA-bd_sf"/>
</dbReference>
<accession>A0A3G1B3J0</accession>
<dbReference type="InterPro" id="IPR029349">
    <property type="entry name" value="DUF4443"/>
</dbReference>
<dbReference type="GO" id="GO:0004812">
    <property type="term" value="F:aminoacyl-tRNA ligase activity"/>
    <property type="evidence" value="ECO:0007669"/>
    <property type="project" value="InterPro"/>
</dbReference>